<feature type="region of interest" description="Disordered" evidence="1">
    <location>
        <begin position="447"/>
        <end position="484"/>
    </location>
</feature>
<proteinExistence type="predicted"/>
<reference evidence="2" key="1">
    <citation type="journal article" date="2022" name="Int. J. Mol. Sci.">
        <title>Draft Genome of Tanacetum Coccineum: Genomic Comparison of Closely Related Tanacetum-Family Plants.</title>
        <authorList>
            <person name="Yamashiro T."/>
            <person name="Shiraishi A."/>
            <person name="Nakayama K."/>
            <person name="Satake H."/>
        </authorList>
    </citation>
    <scope>NUCLEOTIDE SEQUENCE</scope>
</reference>
<evidence type="ECO:0008006" key="4">
    <source>
        <dbReference type="Google" id="ProtNLM"/>
    </source>
</evidence>
<comment type="caution">
    <text evidence="2">The sequence shown here is derived from an EMBL/GenBank/DDBJ whole genome shotgun (WGS) entry which is preliminary data.</text>
</comment>
<evidence type="ECO:0000313" key="2">
    <source>
        <dbReference type="EMBL" id="GJS88431.1"/>
    </source>
</evidence>
<evidence type="ECO:0000256" key="1">
    <source>
        <dbReference type="SAM" id="MobiDB-lite"/>
    </source>
</evidence>
<organism evidence="2 3">
    <name type="scientific">Tanacetum coccineum</name>
    <dbReference type="NCBI Taxonomy" id="301880"/>
    <lineage>
        <taxon>Eukaryota</taxon>
        <taxon>Viridiplantae</taxon>
        <taxon>Streptophyta</taxon>
        <taxon>Embryophyta</taxon>
        <taxon>Tracheophyta</taxon>
        <taxon>Spermatophyta</taxon>
        <taxon>Magnoliopsida</taxon>
        <taxon>eudicotyledons</taxon>
        <taxon>Gunneridae</taxon>
        <taxon>Pentapetalae</taxon>
        <taxon>asterids</taxon>
        <taxon>campanulids</taxon>
        <taxon>Asterales</taxon>
        <taxon>Asteraceae</taxon>
        <taxon>Asteroideae</taxon>
        <taxon>Anthemideae</taxon>
        <taxon>Anthemidinae</taxon>
        <taxon>Tanacetum</taxon>
    </lineage>
</organism>
<accession>A0ABQ4ZFB6</accession>
<sequence>MGLLKLNVLKVESGQVLDTLLFARLIEDFGFALHRVRSRLVSDSTTRDVEWEPIEERLKEPKEGWMLGESKKRSIWISSRMLIVGLVPRSQNCMRFAITINGESEERGTVEGIIQNYYDREDGETTPRFEAYCLVGVVLLVKDCRMINLIGKSWQKARILELKRRYFEDYYSEDQYAVSIKEDTTYPCLHSPKNHRGLKPQYVISRHCGPYTPEFPIRRIQSLDTPLWQLLVILFSSYSPRRRVVALEVGAVSVTSPARVLDLVDYSSSASDPSEDSSPLAPEIPLVPPFLYFYDSEADSESEPTLEEAERHDTFALMIMMFPVTPVVAPPRICRRPMILIRPDLHRDVYLIIHRIVILHQTDCHSSPDFTSDSSSFDSSLDYLSDTSLGSPSDSLSDTSLIHSSGCDTSGQTHSGSPTRVASPRLVYPPVMTLRYSEAFRHCRSASLSTPYPPMTSESSPYSSSERSLDSSSPSTGPSRKRCISPTIAISSSTLVLRSIALTHVDILPPPKSIGMRVKVAASDIREDEEEFEAEASAGGTMEIIVDPLVTGGISEYTRGDAPDLKGNLYDIAHYMSEVPLNRITEIRRLGWEYLRVRALLCIERDWVDSLRHYMALSQEEFRQICMDRNDARRRLGRKMINCAWQKLAKAKTNFGIRNGSNDEVGYGVRPVVRECTYHDFMKCQPLNFKGTEGVVGLIRWFEKKETVFYISNCPEKYQVKTIGTDAVFAMSWREEAYGRYMTEVYAQVNEIQKRNNIQGNVIAEVPTRLQDVVCIANNLMDQKLKGYAMKNAENKRIQEPIRLETMKEECIMDRCLSANQVKVSHEGHGIVKMGKCTRKGHYRSDCPKLKDQNRGNKTGNKSGIGEARGKAYVLGGGDANPDSNVVTNVSYVVELADERISETNTVLRGSTLGLLGDRVAKERSRITKKETKDKSEEKRLEDVPTVRDFPKVFSEDLPGLPPTRQANVVADALSRKERIKPLRVRALVMTIGLNLPVQILNAQVEARKEENYGTKDLGGMIKKLEPRADGTLCLKNKVGYLFLVT</sequence>
<protein>
    <recommendedName>
        <fullName evidence="4">Reverse transcriptase domain-containing protein</fullName>
    </recommendedName>
</protein>
<dbReference type="EMBL" id="BQNB010011272">
    <property type="protein sequence ID" value="GJS88431.1"/>
    <property type="molecule type" value="Genomic_DNA"/>
</dbReference>
<gene>
    <name evidence="2" type="ORF">Tco_0771067</name>
</gene>
<feature type="compositionally biased region" description="Polar residues" evidence="1">
    <location>
        <begin position="394"/>
        <end position="420"/>
    </location>
</feature>
<feature type="region of interest" description="Disordered" evidence="1">
    <location>
        <begin position="394"/>
        <end position="422"/>
    </location>
</feature>
<keyword evidence="3" id="KW-1185">Reference proteome</keyword>
<name>A0ABQ4ZFB6_9ASTR</name>
<feature type="compositionally biased region" description="Low complexity" evidence="1">
    <location>
        <begin position="455"/>
        <end position="478"/>
    </location>
</feature>
<reference evidence="2" key="2">
    <citation type="submission" date="2022-01" db="EMBL/GenBank/DDBJ databases">
        <authorList>
            <person name="Yamashiro T."/>
            <person name="Shiraishi A."/>
            <person name="Satake H."/>
            <person name="Nakayama K."/>
        </authorList>
    </citation>
    <scope>NUCLEOTIDE SEQUENCE</scope>
</reference>
<dbReference type="Proteomes" id="UP001151760">
    <property type="component" value="Unassembled WGS sequence"/>
</dbReference>
<evidence type="ECO:0000313" key="3">
    <source>
        <dbReference type="Proteomes" id="UP001151760"/>
    </source>
</evidence>